<evidence type="ECO:0000313" key="3">
    <source>
        <dbReference type="Proteomes" id="UP000266188"/>
    </source>
</evidence>
<feature type="region of interest" description="Disordered" evidence="1">
    <location>
        <begin position="35"/>
        <end position="113"/>
    </location>
</feature>
<dbReference type="OrthoDB" id="3918601at2759"/>
<proteinExistence type="predicted"/>
<name>A0A3A3A6Y2_9EURO</name>
<keyword evidence="3" id="KW-1185">Reference proteome</keyword>
<dbReference type="AlphaFoldDB" id="A0A3A3A6Y2"/>
<feature type="compositionally biased region" description="Polar residues" evidence="1">
    <location>
        <begin position="46"/>
        <end position="63"/>
    </location>
</feature>
<protein>
    <submittedName>
        <fullName evidence="2">Uncharacterized protein</fullName>
    </submittedName>
</protein>
<comment type="caution">
    <text evidence="2">The sequence shown here is derived from an EMBL/GenBank/DDBJ whole genome shotgun (WGS) entry which is preliminary data.</text>
</comment>
<accession>A0A3A3A6Y2</accession>
<reference evidence="3" key="1">
    <citation type="submission" date="2017-02" db="EMBL/GenBank/DDBJ databases">
        <authorList>
            <person name="Tafer H."/>
            <person name="Lopandic K."/>
        </authorList>
    </citation>
    <scope>NUCLEOTIDE SEQUENCE [LARGE SCALE GENOMIC DNA]</scope>
    <source>
        <strain evidence="3">CBS 366.77</strain>
    </source>
</reference>
<evidence type="ECO:0000313" key="2">
    <source>
        <dbReference type="EMBL" id="RJE25735.1"/>
    </source>
</evidence>
<sequence>MNISIIAACTPTLYHVISGFSAGLVDLHIPENMELSTQNRSKHTQSKSSFSNTRSGRFRGSTQKTEDKSSRPLHSPFRTQDDPWVYGHQTQVRARSEDARSTESTTHLTRADSQGVMKTVDVWVDVETREDGDSR</sequence>
<feature type="compositionally biased region" description="Polar residues" evidence="1">
    <location>
        <begin position="102"/>
        <end position="112"/>
    </location>
</feature>
<evidence type="ECO:0000256" key="1">
    <source>
        <dbReference type="SAM" id="MobiDB-lite"/>
    </source>
</evidence>
<gene>
    <name evidence="2" type="ORF">PHISCL_01923</name>
</gene>
<dbReference type="Proteomes" id="UP000266188">
    <property type="component" value="Unassembled WGS sequence"/>
</dbReference>
<dbReference type="EMBL" id="MVGC01000039">
    <property type="protein sequence ID" value="RJE25735.1"/>
    <property type="molecule type" value="Genomic_DNA"/>
</dbReference>
<organism evidence="2 3">
    <name type="scientific">Aspergillus sclerotialis</name>
    <dbReference type="NCBI Taxonomy" id="2070753"/>
    <lineage>
        <taxon>Eukaryota</taxon>
        <taxon>Fungi</taxon>
        <taxon>Dikarya</taxon>
        <taxon>Ascomycota</taxon>
        <taxon>Pezizomycotina</taxon>
        <taxon>Eurotiomycetes</taxon>
        <taxon>Eurotiomycetidae</taxon>
        <taxon>Eurotiales</taxon>
        <taxon>Aspergillaceae</taxon>
        <taxon>Aspergillus</taxon>
        <taxon>Aspergillus subgen. Polypaecilum</taxon>
    </lineage>
</organism>